<feature type="region of interest" description="Disordered" evidence="1">
    <location>
        <begin position="277"/>
        <end position="298"/>
    </location>
</feature>
<dbReference type="Gramene" id="Manes.14G090300.12.v8.1">
    <property type="protein sequence ID" value="Manes.14G090300.12.v8.1.CDS"/>
    <property type="gene ID" value="Manes.14G090300.v8.1"/>
</dbReference>
<proteinExistence type="predicted"/>
<reference evidence="2 3" key="1">
    <citation type="submission" date="2016-02" db="EMBL/GenBank/DDBJ databases">
        <title>WGS assembly of Manihot esculenta.</title>
        <authorList>
            <person name="Bredeson J.V."/>
            <person name="Prochnik S.E."/>
            <person name="Lyons J.B."/>
            <person name="Schmutz J."/>
            <person name="Grimwood J."/>
            <person name="Vrebalov J."/>
            <person name="Bart R.S."/>
            <person name="Amuge T."/>
            <person name="Ferguson M.E."/>
            <person name="Green R."/>
            <person name="Putnam N."/>
            <person name="Stites J."/>
            <person name="Rounsley S."/>
            <person name="Rokhsar D.S."/>
        </authorList>
    </citation>
    <scope>NUCLEOTIDE SEQUENCE [LARGE SCALE GENOMIC DNA]</scope>
    <source>
        <strain evidence="3">cv. AM560-2</strain>
        <tissue evidence="2">Leaf</tissue>
    </source>
</reference>
<evidence type="ECO:0000256" key="1">
    <source>
        <dbReference type="SAM" id="MobiDB-lite"/>
    </source>
</evidence>
<feature type="compositionally biased region" description="Low complexity" evidence="1">
    <location>
        <begin position="389"/>
        <end position="402"/>
    </location>
</feature>
<feature type="compositionally biased region" description="Polar residues" evidence="1">
    <location>
        <begin position="368"/>
        <end position="378"/>
    </location>
</feature>
<keyword evidence="3" id="KW-1185">Reference proteome</keyword>
<feature type="region of interest" description="Disordered" evidence="1">
    <location>
        <begin position="354"/>
        <end position="411"/>
    </location>
</feature>
<protein>
    <submittedName>
        <fullName evidence="2">Uncharacterized protein</fullName>
    </submittedName>
</protein>
<dbReference type="Gramene" id="Manes.14G090300.19.v8.1">
    <property type="protein sequence ID" value="Manes.14G090300.19.v8.1.CDS"/>
    <property type="gene ID" value="Manes.14G090300.v8.1"/>
</dbReference>
<sequence length="520" mass="56903">MNMKLDGQLVLFHGNIDHKSDSKLFGYNDITLDSIVFKSENGIMNEDQYAALSNMNSKESNADRLKYAVNDDDGQGASKLDYSMRMDISKTDNEKEVGGFIAPTSLTHPSLKTESFDKDTVFYVDKSVMESELPELVVCYKENTYHVVKDICIDEGVPLQDRFLFDPAVSEDNLCLILPPKDIDFEIAKERVDLNMSIPDDLKLSAEKEKSAYLTIPDVLISSEEKISKNEVSLDYDSKKLTPIGEAEVDSKEEISNVPSKEILSLGELLSMPEVGRELSQPESAHDSIDETEQQSIQRSYESTITAMASASEESESGNEPGSLVNPVVHVAEESNFSHQETVSGALALDSAAKADQGNDETGLLDNDLNSATEVSENGSGGENMANRSGGSVPESSSSKPKSAGEEDYQNCGSEHIETCLSGTDETNFVPFTSQFQYNLGETSFSAAGPLSGLISYSGPIANSGSVSLRSDSSTTSTRSFAFPILQAEWNGSPVRMVKADRKHNRKHRNWRQGLLCCRF</sequence>
<gene>
    <name evidence="2" type="ORF">MANES_14G090300</name>
</gene>
<dbReference type="OMA" id="FDSGANE"/>
<dbReference type="PANTHER" id="PTHR33914">
    <property type="entry name" value="18S PRE-RIBOSOMAL ASSEMBLY PROTEIN GAR2-LIKE PROTEIN"/>
    <property type="match status" value="1"/>
</dbReference>
<dbReference type="Gramene" id="Manes.14G090300.20.v8.1">
    <property type="protein sequence ID" value="Manes.14G090300.20.v8.1.CDS"/>
    <property type="gene ID" value="Manes.14G090300.v8.1"/>
</dbReference>
<accession>A0A251JBU3</accession>
<dbReference type="Gramene" id="Manes.14G090300.9.v8.1">
    <property type="protein sequence ID" value="Manes.14G090300.9.v8.1.CDS"/>
    <property type="gene ID" value="Manes.14G090300.v8.1"/>
</dbReference>
<dbReference type="EMBL" id="CM004400">
    <property type="protein sequence ID" value="OAY31176.1"/>
    <property type="molecule type" value="Genomic_DNA"/>
</dbReference>
<organism evidence="2 3">
    <name type="scientific">Manihot esculenta</name>
    <name type="common">Cassava</name>
    <name type="synonym">Jatropha manihot</name>
    <dbReference type="NCBI Taxonomy" id="3983"/>
    <lineage>
        <taxon>Eukaryota</taxon>
        <taxon>Viridiplantae</taxon>
        <taxon>Streptophyta</taxon>
        <taxon>Embryophyta</taxon>
        <taxon>Tracheophyta</taxon>
        <taxon>Spermatophyta</taxon>
        <taxon>Magnoliopsida</taxon>
        <taxon>eudicotyledons</taxon>
        <taxon>Gunneridae</taxon>
        <taxon>Pentapetalae</taxon>
        <taxon>rosids</taxon>
        <taxon>fabids</taxon>
        <taxon>Malpighiales</taxon>
        <taxon>Euphorbiaceae</taxon>
        <taxon>Crotonoideae</taxon>
        <taxon>Manihoteae</taxon>
        <taxon>Manihot</taxon>
    </lineage>
</organism>
<dbReference type="Gramene" id="Manes.14G090300.21.v8.1">
    <property type="protein sequence ID" value="Manes.14G090300.21.v8.1.CDS"/>
    <property type="gene ID" value="Manes.14G090300.v8.1"/>
</dbReference>
<name>A0A251JBU3_MANES</name>
<dbReference type="Gramene" id="Manes.14G090300.8.v8.1">
    <property type="protein sequence ID" value="Manes.14G090300.8.v8.1.CDS"/>
    <property type="gene ID" value="Manes.14G090300.v8.1"/>
</dbReference>
<evidence type="ECO:0000313" key="2">
    <source>
        <dbReference type="EMBL" id="OAY31176.1"/>
    </source>
</evidence>
<dbReference type="GO" id="GO:0009786">
    <property type="term" value="P:regulation of asymmetric cell division"/>
    <property type="evidence" value="ECO:0000318"/>
    <property type="project" value="GO_Central"/>
</dbReference>
<dbReference type="OrthoDB" id="1911032at2759"/>
<dbReference type="Proteomes" id="UP000091857">
    <property type="component" value="Chromosome 14"/>
</dbReference>
<evidence type="ECO:0000313" key="3">
    <source>
        <dbReference type="Proteomes" id="UP000091857"/>
    </source>
</evidence>
<dbReference type="PANTHER" id="PTHR33914:SF16">
    <property type="entry name" value="18S PRE-RIBOSOMAL ASSEMBLY PROTEIN GAR2-RELATED PROTEIN"/>
    <property type="match status" value="1"/>
</dbReference>
<dbReference type="AlphaFoldDB" id="A0A251JBU3"/>
<dbReference type="STRING" id="3983.A0A251JBU3"/>
<dbReference type="Gramene" id="Manes.14G090300.11.v8.1">
    <property type="protein sequence ID" value="Manes.14G090300.11.v8.1.CDS"/>
    <property type="gene ID" value="Manes.14G090300.v8.1"/>
</dbReference>
<dbReference type="InterPro" id="IPR040378">
    <property type="entry name" value="BASL"/>
</dbReference>
<dbReference type="EMBL" id="CM004400">
    <property type="protein sequence ID" value="OAY31178.1"/>
    <property type="molecule type" value="Genomic_DNA"/>
</dbReference>